<organism evidence="1 2">
    <name type="scientific">Vitis vinifera</name>
    <name type="common">Grape</name>
    <dbReference type="NCBI Taxonomy" id="29760"/>
    <lineage>
        <taxon>Eukaryota</taxon>
        <taxon>Viridiplantae</taxon>
        <taxon>Streptophyta</taxon>
        <taxon>Embryophyta</taxon>
        <taxon>Tracheophyta</taxon>
        <taxon>Spermatophyta</taxon>
        <taxon>Magnoliopsida</taxon>
        <taxon>eudicotyledons</taxon>
        <taxon>Gunneridae</taxon>
        <taxon>Pentapetalae</taxon>
        <taxon>rosids</taxon>
        <taxon>Vitales</taxon>
        <taxon>Vitaceae</taxon>
        <taxon>Viteae</taxon>
        <taxon>Vitis</taxon>
    </lineage>
</organism>
<protein>
    <submittedName>
        <fullName evidence="1">Uncharacterized protein</fullName>
    </submittedName>
</protein>
<dbReference type="Proteomes" id="UP000288805">
    <property type="component" value="Unassembled WGS sequence"/>
</dbReference>
<gene>
    <name evidence="1" type="ORF">CK203_034583</name>
</gene>
<comment type="caution">
    <text evidence="1">The sequence shown here is derived from an EMBL/GenBank/DDBJ whole genome shotgun (WGS) entry which is preliminary data.</text>
</comment>
<sequence length="86" mass="9169">MLLMSNRMCVGGKWELSWSKRVAKEGEVATAVACLKGSKNQPSPVQLGQVASALTPVVTSPISDTYLYIDSALNRLDSNDSADIPS</sequence>
<dbReference type="EMBL" id="QGNW01000118">
    <property type="protein sequence ID" value="RVW94873.1"/>
    <property type="molecule type" value="Genomic_DNA"/>
</dbReference>
<name>A0A438IDP9_VITVI</name>
<accession>A0A438IDP9</accession>
<evidence type="ECO:0000313" key="1">
    <source>
        <dbReference type="EMBL" id="RVW94873.1"/>
    </source>
</evidence>
<proteinExistence type="predicted"/>
<evidence type="ECO:0000313" key="2">
    <source>
        <dbReference type="Proteomes" id="UP000288805"/>
    </source>
</evidence>
<reference evidence="1 2" key="1">
    <citation type="journal article" date="2018" name="PLoS Genet.">
        <title>Population sequencing reveals clonal diversity and ancestral inbreeding in the grapevine cultivar Chardonnay.</title>
        <authorList>
            <person name="Roach M.J."/>
            <person name="Johnson D.L."/>
            <person name="Bohlmann J."/>
            <person name="van Vuuren H.J."/>
            <person name="Jones S.J."/>
            <person name="Pretorius I.S."/>
            <person name="Schmidt S.A."/>
            <person name="Borneman A.R."/>
        </authorList>
    </citation>
    <scope>NUCLEOTIDE SEQUENCE [LARGE SCALE GENOMIC DNA]</scope>
    <source>
        <strain evidence="2">cv. Chardonnay</strain>
        <tissue evidence="1">Leaf</tissue>
    </source>
</reference>
<dbReference type="AlphaFoldDB" id="A0A438IDP9"/>